<accession>A0A433DIP2</accession>
<reference evidence="1 2" key="1">
    <citation type="journal article" date="2018" name="New Phytol.">
        <title>Phylogenomics of Endogonaceae and evolution of mycorrhizas within Mucoromycota.</title>
        <authorList>
            <person name="Chang Y."/>
            <person name="Desiro A."/>
            <person name="Na H."/>
            <person name="Sandor L."/>
            <person name="Lipzen A."/>
            <person name="Clum A."/>
            <person name="Barry K."/>
            <person name="Grigoriev I.V."/>
            <person name="Martin F.M."/>
            <person name="Stajich J.E."/>
            <person name="Smith M.E."/>
            <person name="Bonito G."/>
            <person name="Spatafora J.W."/>
        </authorList>
    </citation>
    <scope>NUCLEOTIDE SEQUENCE [LARGE SCALE GENOMIC DNA]</scope>
    <source>
        <strain evidence="1 2">GMNB39</strain>
    </source>
</reference>
<proteinExistence type="predicted"/>
<name>A0A433DIP2_9FUNG</name>
<dbReference type="Proteomes" id="UP000268093">
    <property type="component" value="Unassembled WGS sequence"/>
</dbReference>
<organism evidence="1 2">
    <name type="scientific">Jimgerdemannia flammicorona</name>
    <dbReference type="NCBI Taxonomy" id="994334"/>
    <lineage>
        <taxon>Eukaryota</taxon>
        <taxon>Fungi</taxon>
        <taxon>Fungi incertae sedis</taxon>
        <taxon>Mucoromycota</taxon>
        <taxon>Mucoromycotina</taxon>
        <taxon>Endogonomycetes</taxon>
        <taxon>Endogonales</taxon>
        <taxon>Endogonaceae</taxon>
        <taxon>Jimgerdemannia</taxon>
    </lineage>
</organism>
<dbReference type="EMBL" id="RBNI01001252">
    <property type="protein sequence ID" value="RUP50679.1"/>
    <property type="molecule type" value="Genomic_DNA"/>
</dbReference>
<keyword evidence="2" id="KW-1185">Reference proteome</keyword>
<dbReference type="AlphaFoldDB" id="A0A433DIP2"/>
<gene>
    <name evidence="1" type="ORF">BC936DRAFT_138127</name>
</gene>
<evidence type="ECO:0000313" key="2">
    <source>
        <dbReference type="Proteomes" id="UP000268093"/>
    </source>
</evidence>
<protein>
    <submittedName>
        <fullName evidence="1">Uncharacterized protein</fullName>
    </submittedName>
</protein>
<evidence type="ECO:0000313" key="1">
    <source>
        <dbReference type="EMBL" id="RUP50679.1"/>
    </source>
</evidence>
<sequence length="143" mass="15436">MNDALTRDAATSWAVFEGTRAGNDAIGGLDQQVCRDGDGLSCGDEALGPAVVLLVKGLLGAGATALRHNLLLRCRGGLDQIGNRIRDAHHVLEDRRVHLHVGRGQLRVAWLVDEGQDARTRVLDHTRGVQHLLLDDVAKLGVW</sequence>
<comment type="caution">
    <text evidence="1">The sequence shown here is derived from an EMBL/GenBank/DDBJ whole genome shotgun (WGS) entry which is preliminary data.</text>
</comment>